<name>A0A7G1KTR5_9NOCA</name>
<feature type="region of interest" description="Disordered" evidence="1">
    <location>
        <begin position="62"/>
        <end position="102"/>
    </location>
</feature>
<proteinExistence type="predicted"/>
<reference evidence="2 3" key="1">
    <citation type="submission" date="2020-08" db="EMBL/GenBank/DDBJ databases">
        <title>Genome Sequencing of Nocardia wallacei strain FMUON74 and assembly.</title>
        <authorList>
            <person name="Toyokawa M."/>
            <person name="Uesaka K."/>
        </authorList>
    </citation>
    <scope>NUCLEOTIDE SEQUENCE [LARGE SCALE GENOMIC DNA]</scope>
    <source>
        <strain evidence="2 3">FMUON74</strain>
    </source>
</reference>
<feature type="compositionally biased region" description="Polar residues" evidence="1">
    <location>
        <begin position="80"/>
        <end position="100"/>
    </location>
</feature>
<accession>A0A7G1KTR5</accession>
<dbReference type="EMBL" id="AP023396">
    <property type="protein sequence ID" value="BCK58648.1"/>
    <property type="molecule type" value="Genomic_DNA"/>
</dbReference>
<evidence type="ECO:0000313" key="3">
    <source>
        <dbReference type="Proteomes" id="UP000516173"/>
    </source>
</evidence>
<feature type="compositionally biased region" description="Basic and acidic residues" evidence="1">
    <location>
        <begin position="62"/>
        <end position="71"/>
    </location>
</feature>
<dbReference type="KEGG" id="nwl:NWFMUON74_64200"/>
<dbReference type="Proteomes" id="UP000516173">
    <property type="component" value="Chromosome"/>
</dbReference>
<gene>
    <name evidence="2" type="ORF">NWFMUON74_64200</name>
</gene>
<sequence>MRSDSCRRTTSKIANFNAAVSSSPDSRIASGRLYAEDEVSYWLRNHMRCCANDSGTGCVAERSRATRRGRDSPPVCDSSRAASASTVGASNSARTATEMPSSVPIRATTRVALSELPPSAKKSSSRPTLASSSTCAKTAATVSCTGVSGARKARVCTAGAGSARRSSFPLTVNGIRSSTTNAAGTM</sequence>
<keyword evidence="3" id="KW-1185">Reference proteome</keyword>
<organism evidence="2 3">
    <name type="scientific">Nocardia wallacei</name>
    <dbReference type="NCBI Taxonomy" id="480035"/>
    <lineage>
        <taxon>Bacteria</taxon>
        <taxon>Bacillati</taxon>
        <taxon>Actinomycetota</taxon>
        <taxon>Actinomycetes</taxon>
        <taxon>Mycobacteriales</taxon>
        <taxon>Nocardiaceae</taxon>
        <taxon>Nocardia</taxon>
    </lineage>
</organism>
<protein>
    <submittedName>
        <fullName evidence="2">Uncharacterized protein</fullName>
    </submittedName>
</protein>
<evidence type="ECO:0000256" key="1">
    <source>
        <dbReference type="SAM" id="MobiDB-lite"/>
    </source>
</evidence>
<dbReference type="AlphaFoldDB" id="A0A7G1KTR5"/>
<evidence type="ECO:0000313" key="2">
    <source>
        <dbReference type="EMBL" id="BCK58648.1"/>
    </source>
</evidence>